<evidence type="ECO:0000313" key="2">
    <source>
        <dbReference type="Proteomes" id="UP000198211"/>
    </source>
</evidence>
<comment type="caution">
    <text evidence="1">The sequence shown here is derived from an EMBL/GenBank/DDBJ whole genome shotgun (WGS) entry which is preliminary data.</text>
</comment>
<protein>
    <submittedName>
        <fullName evidence="1">Uncharacterized protein</fullName>
    </submittedName>
</protein>
<dbReference type="AlphaFoldDB" id="A0A225W1Z6"/>
<sequence length="109" mass="12168">MVLHVQQEPRAHQADYAQYLYLSTLYGPLDALLYCCCRPGSHGRCTSNTVLGIKEDCYVTAILGWPREYDFSGGRSRICCLQFSTPTSSYSIISSLTITSINKRFSSLA</sequence>
<keyword evidence="2" id="KW-1185">Reference proteome</keyword>
<name>A0A225W1Z6_9STRA</name>
<evidence type="ECO:0000313" key="1">
    <source>
        <dbReference type="EMBL" id="OWZ11706.1"/>
    </source>
</evidence>
<dbReference type="Proteomes" id="UP000198211">
    <property type="component" value="Unassembled WGS sequence"/>
</dbReference>
<organism evidence="1 2">
    <name type="scientific">Phytophthora megakarya</name>
    <dbReference type="NCBI Taxonomy" id="4795"/>
    <lineage>
        <taxon>Eukaryota</taxon>
        <taxon>Sar</taxon>
        <taxon>Stramenopiles</taxon>
        <taxon>Oomycota</taxon>
        <taxon>Peronosporomycetes</taxon>
        <taxon>Peronosporales</taxon>
        <taxon>Peronosporaceae</taxon>
        <taxon>Phytophthora</taxon>
    </lineage>
</organism>
<reference evidence="2" key="1">
    <citation type="submission" date="2017-03" db="EMBL/GenBank/DDBJ databases">
        <title>Phytopthora megakarya and P. palmivora, two closely related causual agents of cacao black pod achieved similar genome size and gene model numbers by different mechanisms.</title>
        <authorList>
            <person name="Ali S."/>
            <person name="Shao J."/>
            <person name="Larry D.J."/>
            <person name="Kronmiller B."/>
            <person name="Shen D."/>
            <person name="Strem M.D."/>
            <person name="Melnick R.L."/>
            <person name="Guiltinan M.J."/>
            <person name="Tyler B.M."/>
            <person name="Meinhardt L.W."/>
            <person name="Bailey B.A."/>
        </authorList>
    </citation>
    <scope>NUCLEOTIDE SEQUENCE [LARGE SCALE GENOMIC DNA]</scope>
    <source>
        <strain evidence="2">zdho120</strain>
    </source>
</reference>
<proteinExistence type="predicted"/>
<accession>A0A225W1Z6</accession>
<gene>
    <name evidence="1" type="ORF">PHMEG_00015233</name>
</gene>
<dbReference type="EMBL" id="NBNE01002049">
    <property type="protein sequence ID" value="OWZ11706.1"/>
    <property type="molecule type" value="Genomic_DNA"/>
</dbReference>